<feature type="transmembrane region" description="Helical" evidence="1">
    <location>
        <begin position="33"/>
        <end position="51"/>
    </location>
</feature>
<keyword evidence="1" id="KW-1133">Transmembrane helix</keyword>
<feature type="non-terminal residue" evidence="2">
    <location>
        <position position="56"/>
    </location>
</feature>
<keyword evidence="1" id="KW-0472">Membrane</keyword>
<sequence>MLNRIFGLLGWLGSILVFTAVGIWFVRPDLESLRRVLALAGLACILLYSAAQWRQV</sequence>
<accession>A0A382P0M0</accession>
<reference evidence="2" key="1">
    <citation type="submission" date="2018-05" db="EMBL/GenBank/DDBJ databases">
        <authorList>
            <person name="Lanie J.A."/>
            <person name="Ng W.-L."/>
            <person name="Kazmierczak K.M."/>
            <person name="Andrzejewski T.M."/>
            <person name="Davidsen T.M."/>
            <person name="Wayne K.J."/>
            <person name="Tettelin H."/>
            <person name="Glass J.I."/>
            <person name="Rusch D."/>
            <person name="Podicherti R."/>
            <person name="Tsui H.-C.T."/>
            <person name="Winkler M.E."/>
        </authorList>
    </citation>
    <scope>NUCLEOTIDE SEQUENCE</scope>
</reference>
<dbReference type="EMBL" id="UINC01104077">
    <property type="protein sequence ID" value="SVC66964.1"/>
    <property type="molecule type" value="Genomic_DNA"/>
</dbReference>
<evidence type="ECO:0000256" key="1">
    <source>
        <dbReference type="SAM" id="Phobius"/>
    </source>
</evidence>
<organism evidence="2">
    <name type="scientific">marine metagenome</name>
    <dbReference type="NCBI Taxonomy" id="408172"/>
    <lineage>
        <taxon>unclassified sequences</taxon>
        <taxon>metagenomes</taxon>
        <taxon>ecological metagenomes</taxon>
    </lineage>
</organism>
<feature type="transmembrane region" description="Helical" evidence="1">
    <location>
        <begin position="6"/>
        <end position="26"/>
    </location>
</feature>
<gene>
    <name evidence="2" type="ORF">METZ01_LOCUS319818</name>
</gene>
<protein>
    <submittedName>
        <fullName evidence="2">Uncharacterized protein</fullName>
    </submittedName>
</protein>
<keyword evidence="1" id="KW-0812">Transmembrane</keyword>
<proteinExistence type="predicted"/>
<dbReference type="AlphaFoldDB" id="A0A382P0M0"/>
<evidence type="ECO:0000313" key="2">
    <source>
        <dbReference type="EMBL" id="SVC66964.1"/>
    </source>
</evidence>
<name>A0A382P0M0_9ZZZZ</name>